<evidence type="ECO:0000256" key="1">
    <source>
        <dbReference type="ARBA" id="ARBA00004196"/>
    </source>
</evidence>
<dbReference type="InterPro" id="IPR002491">
    <property type="entry name" value="ABC_transptr_periplasmic_BD"/>
</dbReference>
<keyword evidence="5 6" id="KW-0732">Signal</keyword>
<evidence type="ECO:0000256" key="5">
    <source>
        <dbReference type="ARBA" id="ARBA00022729"/>
    </source>
</evidence>
<protein>
    <submittedName>
        <fullName evidence="8">Siderophore ABC transporter substrate-binding protein</fullName>
    </submittedName>
</protein>
<feature type="domain" description="Fe/B12 periplasmic-binding" evidence="7">
    <location>
        <begin position="40"/>
        <end position="298"/>
    </location>
</feature>
<gene>
    <name evidence="8" type="ORF">RM190_14930</name>
</gene>
<feature type="chain" id="PRO_5045725163" evidence="6">
    <location>
        <begin position="21"/>
        <end position="298"/>
    </location>
</feature>
<feature type="signal peptide" evidence="6">
    <location>
        <begin position="1"/>
        <end position="20"/>
    </location>
</feature>
<evidence type="ECO:0000256" key="3">
    <source>
        <dbReference type="ARBA" id="ARBA00022448"/>
    </source>
</evidence>
<organism evidence="8 9">
    <name type="scientific">Paracoccus broussonetiae</name>
    <dbReference type="NCBI Taxonomy" id="3075834"/>
    <lineage>
        <taxon>Bacteria</taxon>
        <taxon>Pseudomonadati</taxon>
        <taxon>Pseudomonadota</taxon>
        <taxon>Alphaproteobacteria</taxon>
        <taxon>Rhodobacterales</taxon>
        <taxon>Paracoccaceae</taxon>
        <taxon>Paracoccus</taxon>
    </lineage>
</organism>
<keyword evidence="9" id="KW-1185">Reference proteome</keyword>
<comment type="subcellular location">
    <subcellularLocation>
        <location evidence="1">Cell envelope</location>
    </subcellularLocation>
</comment>
<dbReference type="EMBL" id="JAVRQI010000011">
    <property type="protein sequence ID" value="MDT1063168.1"/>
    <property type="molecule type" value="Genomic_DNA"/>
</dbReference>
<evidence type="ECO:0000256" key="2">
    <source>
        <dbReference type="ARBA" id="ARBA00008814"/>
    </source>
</evidence>
<dbReference type="PROSITE" id="PS50983">
    <property type="entry name" value="FE_B12_PBP"/>
    <property type="match status" value="1"/>
</dbReference>
<dbReference type="Proteomes" id="UP001251085">
    <property type="component" value="Unassembled WGS sequence"/>
</dbReference>
<dbReference type="InterPro" id="IPR033870">
    <property type="entry name" value="FatB"/>
</dbReference>
<sequence length="298" mass="30659">MRALMPSVVLALFLGTSALAADLSIPTAQGEVTLAAPPEKVAVYDLPALDTLTALGVEAAGVPERLYVARLEAVAGKAAPVGTLFEPNLEALAGLAPDLVIVGGRSAAQKAAVEQVAPVIDMTIGEDLLGDARARLEAFGTLFGREQKAAELEAELDRRIAAATDAGKDKGRALIVMTNGPKLAAYGRNSRFGWIHAATGMPEAADHISTANHGDAISHEFIAQANPDWLFVIDRAAAIGEAGQSAQATLDNPLVAGTNAWKSGHVVYLDAADAYISAGGYGSTVSLLDALTKALTGQ</sequence>
<keyword evidence="4" id="KW-0410">Iron transport</keyword>
<dbReference type="SUPFAM" id="SSF53807">
    <property type="entry name" value="Helical backbone' metal receptor"/>
    <property type="match status" value="1"/>
</dbReference>
<evidence type="ECO:0000313" key="8">
    <source>
        <dbReference type="EMBL" id="MDT1063168.1"/>
    </source>
</evidence>
<dbReference type="Pfam" id="PF01497">
    <property type="entry name" value="Peripla_BP_2"/>
    <property type="match status" value="1"/>
</dbReference>
<accession>A0ABU3EFZ3</accession>
<dbReference type="CDD" id="cd01140">
    <property type="entry name" value="FatB"/>
    <property type="match status" value="1"/>
</dbReference>
<reference evidence="9" key="1">
    <citation type="submission" date="2023-07" db="EMBL/GenBank/DDBJ databases">
        <title>Characterization of two Paracoccaceae strains isolated from Phycosphere and proposal of Xinfangfangia lacusdiani sp. nov.</title>
        <authorList>
            <person name="Deng Y."/>
            <person name="Zhang Y.Q."/>
        </authorList>
    </citation>
    <scope>NUCLEOTIDE SEQUENCE [LARGE SCALE GENOMIC DNA]</scope>
    <source>
        <strain evidence="9">CPCC 101403</strain>
    </source>
</reference>
<evidence type="ECO:0000313" key="9">
    <source>
        <dbReference type="Proteomes" id="UP001251085"/>
    </source>
</evidence>
<comment type="similarity">
    <text evidence="2">Belongs to the bacterial solute-binding protein 8 family.</text>
</comment>
<proteinExistence type="inferred from homology"/>
<keyword evidence="4" id="KW-0406">Ion transport</keyword>
<dbReference type="PANTHER" id="PTHR30532:SF28">
    <property type="entry name" value="PETROBACTIN-BINDING PROTEIN YCLQ"/>
    <property type="match status" value="1"/>
</dbReference>
<dbReference type="InterPro" id="IPR051313">
    <property type="entry name" value="Bact_iron-sidero_bind"/>
</dbReference>
<name>A0ABU3EFZ3_9RHOB</name>
<keyword evidence="3" id="KW-0813">Transport</keyword>
<evidence type="ECO:0000256" key="4">
    <source>
        <dbReference type="ARBA" id="ARBA00022496"/>
    </source>
</evidence>
<keyword evidence="4" id="KW-0408">Iron</keyword>
<dbReference type="PANTHER" id="PTHR30532">
    <property type="entry name" value="IRON III DICITRATE-BINDING PERIPLASMIC PROTEIN"/>
    <property type="match status" value="1"/>
</dbReference>
<comment type="caution">
    <text evidence="8">The sequence shown here is derived from an EMBL/GenBank/DDBJ whole genome shotgun (WGS) entry which is preliminary data.</text>
</comment>
<dbReference type="Gene3D" id="3.40.50.1980">
    <property type="entry name" value="Nitrogenase molybdenum iron protein domain"/>
    <property type="match status" value="2"/>
</dbReference>
<evidence type="ECO:0000259" key="7">
    <source>
        <dbReference type="PROSITE" id="PS50983"/>
    </source>
</evidence>
<evidence type="ECO:0000256" key="6">
    <source>
        <dbReference type="SAM" id="SignalP"/>
    </source>
</evidence>